<dbReference type="KEGG" id="tje:TJEJU_0663"/>
<dbReference type="OrthoDB" id="9844918at2"/>
<accession>A0A238U7S4</accession>
<dbReference type="EMBL" id="LT899436">
    <property type="protein sequence ID" value="SNR14440.1"/>
    <property type="molecule type" value="Genomic_DNA"/>
</dbReference>
<evidence type="ECO:0000313" key="1">
    <source>
        <dbReference type="EMBL" id="SNR14440.1"/>
    </source>
</evidence>
<evidence type="ECO:0000313" key="2">
    <source>
        <dbReference type="Proteomes" id="UP000215214"/>
    </source>
</evidence>
<dbReference type="RefSeq" id="WP_095069396.1">
    <property type="nucleotide sequence ID" value="NZ_LT899436.1"/>
</dbReference>
<keyword evidence="2" id="KW-1185">Reference proteome</keyword>
<sequence length="84" mass="9864">MGNTDWEQAREYVLEYYPKAVCFKYRKNVFAIFSDRNLTNAKQLSRNINEQKTAINKGMAWIEAKQVLEQVNELSYASPKNDLK</sequence>
<name>A0A238U7S4_9FLAO</name>
<reference evidence="1 2" key="1">
    <citation type="submission" date="2017-07" db="EMBL/GenBank/DDBJ databases">
        <authorList>
            <person name="Sun Z.S."/>
            <person name="Albrecht U."/>
            <person name="Echele G."/>
            <person name="Lee C.C."/>
        </authorList>
    </citation>
    <scope>NUCLEOTIDE SEQUENCE [LARGE SCALE GENOMIC DNA]</scope>
    <source>
        <strain evidence="2">type strain: KCTC 22618</strain>
    </source>
</reference>
<dbReference type="Proteomes" id="UP000215214">
    <property type="component" value="Chromosome TJEJU"/>
</dbReference>
<gene>
    <name evidence="1" type="ORF">TJEJU_0663</name>
</gene>
<organism evidence="1 2">
    <name type="scientific">Tenacibaculum jejuense</name>
    <dbReference type="NCBI Taxonomy" id="584609"/>
    <lineage>
        <taxon>Bacteria</taxon>
        <taxon>Pseudomonadati</taxon>
        <taxon>Bacteroidota</taxon>
        <taxon>Flavobacteriia</taxon>
        <taxon>Flavobacteriales</taxon>
        <taxon>Flavobacteriaceae</taxon>
        <taxon>Tenacibaculum</taxon>
    </lineage>
</organism>
<proteinExistence type="predicted"/>
<protein>
    <submittedName>
        <fullName evidence="1">Uncharacterized protein</fullName>
    </submittedName>
</protein>
<dbReference type="AlphaFoldDB" id="A0A238U7S4"/>